<evidence type="ECO:0000313" key="2">
    <source>
        <dbReference type="Proteomes" id="UP000239663"/>
    </source>
</evidence>
<dbReference type="OrthoDB" id="9785438at2"/>
<name>A0A2S7N3M6_9BACI</name>
<dbReference type="EMBL" id="PKOZ01000001">
    <property type="protein sequence ID" value="PQD96634.1"/>
    <property type="molecule type" value="Genomic_DNA"/>
</dbReference>
<protein>
    <submittedName>
        <fullName evidence="1">Thiol-disulfide oxidoreductase</fullName>
    </submittedName>
</protein>
<dbReference type="Pfam" id="PF04134">
    <property type="entry name" value="DCC1-like"/>
    <property type="match status" value="1"/>
</dbReference>
<accession>A0A2S7N3M6</accession>
<dbReference type="InterPro" id="IPR007263">
    <property type="entry name" value="DCC1-like"/>
</dbReference>
<comment type="caution">
    <text evidence="1">The sequence shown here is derived from an EMBL/GenBank/DDBJ whole genome shotgun (WGS) entry which is preliminary data.</text>
</comment>
<dbReference type="Proteomes" id="UP000239663">
    <property type="component" value="Unassembled WGS sequence"/>
</dbReference>
<proteinExistence type="predicted"/>
<dbReference type="AlphaFoldDB" id="A0A2S7N3M6"/>
<dbReference type="GO" id="GO:0015035">
    <property type="term" value="F:protein-disulfide reductase activity"/>
    <property type="evidence" value="ECO:0007669"/>
    <property type="project" value="InterPro"/>
</dbReference>
<dbReference type="PANTHER" id="PTHR33639">
    <property type="entry name" value="THIOL-DISULFIDE OXIDOREDUCTASE DCC"/>
    <property type="match status" value="1"/>
</dbReference>
<dbReference type="PANTHER" id="PTHR33639:SF2">
    <property type="entry name" value="DUF393 DOMAIN-CONTAINING PROTEIN"/>
    <property type="match status" value="1"/>
</dbReference>
<sequence>MNQIILFDGVCQFCDKSVQFILKRDLNGKFSFCSLQSDTGFQLRKDYHIPEELDSIILIQGEKYHSKSTAALKIARELKGGWKWLYIFIVIPRPIRDAVYDRVARNRLKWFGEKTACELPTPEVRKRFLS</sequence>
<gene>
    <name evidence="1" type="ORF">CYL18_01695</name>
</gene>
<dbReference type="InterPro" id="IPR052927">
    <property type="entry name" value="DCC_oxidoreductase"/>
</dbReference>
<dbReference type="RefSeq" id="WP_104847731.1">
    <property type="nucleotide sequence ID" value="NZ_PKOZ01000001.1"/>
</dbReference>
<evidence type="ECO:0000313" key="1">
    <source>
        <dbReference type="EMBL" id="PQD96634.1"/>
    </source>
</evidence>
<reference evidence="1 2" key="1">
    <citation type="submission" date="2017-12" db="EMBL/GenBank/DDBJ databases">
        <title>Taxonomic description and draft genome of Pradoshia cofamensis Gen. nov., sp. nov., a thermotolerant bacillale isolated from anterior gut of earthworm Eisenia fetida.</title>
        <authorList>
            <person name="Saha T."/>
            <person name="Chakraborty R."/>
        </authorList>
    </citation>
    <scope>NUCLEOTIDE SEQUENCE [LARGE SCALE GENOMIC DNA]</scope>
    <source>
        <strain evidence="1 2">EAG3</strain>
    </source>
</reference>
<keyword evidence="2" id="KW-1185">Reference proteome</keyword>
<organism evidence="1 2">
    <name type="scientific">Pradoshia eiseniae</name>
    <dbReference type="NCBI Taxonomy" id="2064768"/>
    <lineage>
        <taxon>Bacteria</taxon>
        <taxon>Bacillati</taxon>
        <taxon>Bacillota</taxon>
        <taxon>Bacilli</taxon>
        <taxon>Bacillales</taxon>
        <taxon>Bacillaceae</taxon>
        <taxon>Pradoshia</taxon>
    </lineage>
</organism>